<keyword evidence="2" id="KW-1185">Reference proteome</keyword>
<organism evidence="1 2">
    <name type="scientific">Pistacia integerrima</name>
    <dbReference type="NCBI Taxonomy" id="434235"/>
    <lineage>
        <taxon>Eukaryota</taxon>
        <taxon>Viridiplantae</taxon>
        <taxon>Streptophyta</taxon>
        <taxon>Embryophyta</taxon>
        <taxon>Tracheophyta</taxon>
        <taxon>Spermatophyta</taxon>
        <taxon>Magnoliopsida</taxon>
        <taxon>eudicotyledons</taxon>
        <taxon>Gunneridae</taxon>
        <taxon>Pentapetalae</taxon>
        <taxon>rosids</taxon>
        <taxon>malvids</taxon>
        <taxon>Sapindales</taxon>
        <taxon>Anacardiaceae</taxon>
        <taxon>Pistacia</taxon>
    </lineage>
</organism>
<proteinExistence type="predicted"/>
<reference evidence="2" key="1">
    <citation type="journal article" date="2023" name="G3 (Bethesda)">
        <title>Genome assembly and association tests identify interacting loci associated with vigor, precocity, and sex in interspecific pistachio rootstocks.</title>
        <authorList>
            <person name="Palmer W."/>
            <person name="Jacygrad E."/>
            <person name="Sagayaradj S."/>
            <person name="Cavanaugh K."/>
            <person name="Han R."/>
            <person name="Bertier L."/>
            <person name="Beede B."/>
            <person name="Kafkas S."/>
            <person name="Golino D."/>
            <person name="Preece J."/>
            <person name="Michelmore R."/>
        </authorList>
    </citation>
    <scope>NUCLEOTIDE SEQUENCE [LARGE SCALE GENOMIC DNA]</scope>
</reference>
<gene>
    <name evidence="1" type="ORF">Pint_20811</name>
</gene>
<comment type="caution">
    <text evidence="1">The sequence shown here is derived from an EMBL/GenBank/DDBJ whole genome shotgun (WGS) entry which is preliminary data.</text>
</comment>
<accession>A0ACC0XG73</accession>
<dbReference type="Proteomes" id="UP001163603">
    <property type="component" value="Chromosome 13"/>
</dbReference>
<protein>
    <submittedName>
        <fullName evidence="1">Uncharacterized protein</fullName>
    </submittedName>
</protein>
<dbReference type="EMBL" id="CM047748">
    <property type="protein sequence ID" value="KAJ0015258.1"/>
    <property type="molecule type" value="Genomic_DNA"/>
</dbReference>
<name>A0ACC0XG73_9ROSI</name>
<evidence type="ECO:0000313" key="1">
    <source>
        <dbReference type="EMBL" id="KAJ0015258.1"/>
    </source>
</evidence>
<evidence type="ECO:0000313" key="2">
    <source>
        <dbReference type="Proteomes" id="UP001163603"/>
    </source>
</evidence>
<sequence length="425" mass="46826">MEERLLGSEAKDDSNLKGRIWAESKKLWRIALPAMLARVSQYGMFVVTQGFIGHIGEVQLAAYALIQIIAVRFANGILLGMSSATETLCGQAFGAKQYHMMGIYLQRSWIINIAIGTVLLPIFIFAGDIFKLLGEESDIASEAGYISLWFIPILYFFIFCLTIQKYLQAQLKNIIVGWLSAVAFVIHVLLSWIFVNVLNFGIPGAMSAMIIASWFIVIGEFVYLFGGWCPNTWNGFSLAAFVDLLPVLKLSISSGVMLCLELWYNAILVLVAGYMKNATSEISAFSICLNIISWEFMLCFGFLAGSSVRISNELGKGDAKTAKFSVKVAISTTARVAVGAGRQTVVAYVNICCYYFIGIPVGIILAYVANMKVKGIWIGMLLGVVTQVLVLGYITYKTDWDQQVNEASARLNKWLLKPSDESNGS</sequence>